<feature type="compositionally biased region" description="Polar residues" evidence="1">
    <location>
        <begin position="32"/>
        <end position="41"/>
    </location>
</feature>
<organism evidence="2 3">
    <name type="scientific">Exophiala viscosa</name>
    <dbReference type="NCBI Taxonomy" id="2486360"/>
    <lineage>
        <taxon>Eukaryota</taxon>
        <taxon>Fungi</taxon>
        <taxon>Dikarya</taxon>
        <taxon>Ascomycota</taxon>
        <taxon>Pezizomycotina</taxon>
        <taxon>Eurotiomycetes</taxon>
        <taxon>Chaetothyriomycetidae</taxon>
        <taxon>Chaetothyriales</taxon>
        <taxon>Herpotrichiellaceae</taxon>
        <taxon>Exophiala</taxon>
    </lineage>
</organism>
<feature type="region of interest" description="Disordered" evidence="1">
    <location>
        <begin position="361"/>
        <end position="521"/>
    </location>
</feature>
<dbReference type="EMBL" id="MU404357">
    <property type="protein sequence ID" value="KAI1610959.1"/>
    <property type="molecule type" value="Genomic_DNA"/>
</dbReference>
<keyword evidence="3" id="KW-1185">Reference proteome</keyword>
<feature type="compositionally biased region" description="Basic and acidic residues" evidence="1">
    <location>
        <begin position="493"/>
        <end position="505"/>
    </location>
</feature>
<evidence type="ECO:0000313" key="2">
    <source>
        <dbReference type="EMBL" id="KAI1610959.1"/>
    </source>
</evidence>
<proteinExistence type="predicted"/>
<feature type="compositionally biased region" description="Low complexity" evidence="1">
    <location>
        <begin position="159"/>
        <end position="172"/>
    </location>
</feature>
<dbReference type="AlphaFoldDB" id="A0AAN6ICV3"/>
<feature type="compositionally biased region" description="Low complexity" evidence="1">
    <location>
        <begin position="417"/>
        <end position="433"/>
    </location>
</feature>
<protein>
    <submittedName>
        <fullName evidence="2">Uncharacterized protein</fullName>
    </submittedName>
</protein>
<sequence>MSSYPGESAHTWSHQPSFSYHRPDISLYPHQTHPSTGSQPFHSAYGNGGIPNWQGNEHDIQVGAALATHSTTLPYPRAIHRESSWDRYQHPPAAFPVHPYDNATTSSPVMMPPKTSQYGQRSQFQDYETHNHTASTDGSWHYHAGGPQGVFASHGSSDTPAAPLSTLPPSATGPLVDGRHQSPYYSDGMDRHPVRDFDQIHKTSAYSFHNAHQTRQEVDCGDGDDDLQALDFCDLPPGSVMQRRIQAMAANIDEDDTLQSNQLIVVSQFFRNGKEEVYLANIKNKTDGEILKEDPMFADIPQDGEVTTFEELDIRKQTLLSSMAFDTVDNYLQSSTDAEVDHPGRNADHRALSVEQEHRLAALGVTGPPKPVQAYDPSTTEAPSPPLYDLRPVNDTYREQMHPTEPQQTKFDSQRVNPSNNDSRKQNNNNQGSKNKKNKDKKKRQNQQHKQQGRTQARYRGRSPSTLSSQHYDPRHDHAGPPSSGHSQQRSNEQGRKRAYEEPRQYVRSGDGGTPGKRRKN</sequence>
<name>A0AAN6ICV3_9EURO</name>
<feature type="compositionally biased region" description="Polar residues" evidence="1">
    <location>
        <begin position="405"/>
        <end position="416"/>
    </location>
</feature>
<evidence type="ECO:0000313" key="3">
    <source>
        <dbReference type="Proteomes" id="UP001203852"/>
    </source>
</evidence>
<feature type="region of interest" description="Disordered" evidence="1">
    <location>
        <begin position="144"/>
        <end position="193"/>
    </location>
</feature>
<feature type="compositionally biased region" description="Basic residues" evidence="1">
    <location>
        <begin position="434"/>
        <end position="447"/>
    </location>
</feature>
<gene>
    <name evidence="2" type="ORF">EDD36DRAFT_308411</name>
</gene>
<reference evidence="2" key="1">
    <citation type="journal article" date="2022" name="bioRxiv">
        <title>Deciphering the potential niche of two novel black yeast fungi from a biological soil crust based on their genomes, phenotypes, and melanin regulation.</title>
        <authorList>
            <consortium name="DOE Joint Genome Institute"/>
            <person name="Carr E.C."/>
            <person name="Barton Q."/>
            <person name="Grambo S."/>
            <person name="Sullivan M."/>
            <person name="Renfro C.M."/>
            <person name="Kuo A."/>
            <person name="Pangilinan J."/>
            <person name="Lipzen A."/>
            <person name="Keymanesh K."/>
            <person name="Savage E."/>
            <person name="Barry K."/>
            <person name="Grigoriev I.V."/>
            <person name="Riekhof W.R."/>
            <person name="Harris S.S."/>
        </authorList>
    </citation>
    <scope>NUCLEOTIDE SEQUENCE</scope>
    <source>
        <strain evidence="2">JF 03-4F</strain>
    </source>
</reference>
<dbReference type="Proteomes" id="UP001203852">
    <property type="component" value="Unassembled WGS sequence"/>
</dbReference>
<accession>A0AAN6ICV3</accession>
<feature type="region of interest" description="Disordered" evidence="1">
    <location>
        <begin position="23"/>
        <end position="56"/>
    </location>
</feature>
<evidence type="ECO:0000256" key="1">
    <source>
        <dbReference type="SAM" id="MobiDB-lite"/>
    </source>
</evidence>
<comment type="caution">
    <text evidence="2">The sequence shown here is derived from an EMBL/GenBank/DDBJ whole genome shotgun (WGS) entry which is preliminary data.</text>
</comment>